<dbReference type="Pfam" id="PF07833">
    <property type="entry name" value="Cu_amine_oxidN1"/>
    <property type="match status" value="1"/>
</dbReference>
<dbReference type="Gene3D" id="3.30.457.10">
    <property type="entry name" value="Copper amine oxidase-like, N-terminal domain"/>
    <property type="match status" value="1"/>
</dbReference>
<keyword evidence="1" id="KW-0732">Signal</keyword>
<evidence type="ECO:0000256" key="1">
    <source>
        <dbReference type="SAM" id="SignalP"/>
    </source>
</evidence>
<dbReference type="InterPro" id="IPR011105">
    <property type="entry name" value="Cell_wall_hydrolase_SleB"/>
</dbReference>
<evidence type="ECO:0000313" key="5">
    <source>
        <dbReference type="Proteomes" id="UP000294902"/>
    </source>
</evidence>
<proteinExistence type="predicted"/>
<dbReference type="SUPFAM" id="SSF55383">
    <property type="entry name" value="Copper amine oxidase, domain N"/>
    <property type="match status" value="1"/>
</dbReference>
<name>A0A4R3MLY6_9FIRM</name>
<dbReference type="Pfam" id="PF07486">
    <property type="entry name" value="Hydrolase_2"/>
    <property type="match status" value="1"/>
</dbReference>
<evidence type="ECO:0000259" key="3">
    <source>
        <dbReference type="Pfam" id="PF07833"/>
    </source>
</evidence>
<feature type="domain" description="Cell wall hydrolase SleB" evidence="2">
    <location>
        <begin position="208"/>
        <end position="309"/>
    </location>
</feature>
<feature type="domain" description="Copper amine oxidase-like N-terminal" evidence="3">
    <location>
        <begin position="48"/>
        <end position="151"/>
    </location>
</feature>
<dbReference type="EMBL" id="SMAL01000003">
    <property type="protein sequence ID" value="TCT15722.1"/>
    <property type="molecule type" value="Genomic_DNA"/>
</dbReference>
<feature type="signal peptide" evidence="1">
    <location>
        <begin position="1"/>
        <end position="23"/>
    </location>
</feature>
<reference evidence="4 5" key="1">
    <citation type="submission" date="2019-03" db="EMBL/GenBank/DDBJ databases">
        <title>Genomic Encyclopedia of Type Strains, Phase IV (KMG-IV): sequencing the most valuable type-strain genomes for metagenomic binning, comparative biology and taxonomic classification.</title>
        <authorList>
            <person name="Goeker M."/>
        </authorList>
    </citation>
    <scope>NUCLEOTIDE SEQUENCE [LARGE SCALE GENOMIC DNA]</scope>
    <source>
        <strain evidence="4 5">DSM 24629</strain>
    </source>
</reference>
<feature type="chain" id="PRO_5020409062" evidence="1">
    <location>
        <begin position="24"/>
        <end position="310"/>
    </location>
</feature>
<dbReference type="InterPro" id="IPR012854">
    <property type="entry name" value="Cu_amine_oxidase-like_N"/>
</dbReference>
<dbReference type="AlphaFoldDB" id="A0A4R3MLY6"/>
<dbReference type="Proteomes" id="UP000294902">
    <property type="component" value="Unassembled WGS sequence"/>
</dbReference>
<dbReference type="Gene3D" id="1.10.10.2520">
    <property type="entry name" value="Cell wall hydrolase SleB, domain 1"/>
    <property type="match status" value="1"/>
</dbReference>
<protein>
    <submittedName>
        <fullName evidence="4">N-acetylmuramoyl-L-alanine amidase</fullName>
    </submittedName>
</protein>
<gene>
    <name evidence="4" type="ORF">EDC18_103434</name>
</gene>
<evidence type="ECO:0000259" key="2">
    <source>
        <dbReference type="Pfam" id="PF07486"/>
    </source>
</evidence>
<dbReference type="RefSeq" id="WP_132251620.1">
    <property type="nucleotide sequence ID" value="NZ_SMAL01000003.1"/>
</dbReference>
<dbReference type="OrthoDB" id="9785345at2"/>
<dbReference type="InterPro" id="IPR036582">
    <property type="entry name" value="Mao_N_sf"/>
</dbReference>
<keyword evidence="5" id="KW-1185">Reference proteome</keyword>
<accession>A0A4R3MLY6</accession>
<evidence type="ECO:0000313" key="4">
    <source>
        <dbReference type="EMBL" id="TCT15722.1"/>
    </source>
</evidence>
<organism evidence="4 5">
    <name type="scientific">Natranaerovirga pectinivora</name>
    <dbReference type="NCBI Taxonomy" id="682400"/>
    <lineage>
        <taxon>Bacteria</taxon>
        <taxon>Bacillati</taxon>
        <taxon>Bacillota</taxon>
        <taxon>Clostridia</taxon>
        <taxon>Lachnospirales</taxon>
        <taxon>Natranaerovirgaceae</taxon>
        <taxon>Natranaerovirga</taxon>
    </lineage>
</organism>
<comment type="caution">
    <text evidence="4">The sequence shown here is derived from an EMBL/GenBank/DDBJ whole genome shotgun (WGS) entry which is preliminary data.</text>
</comment>
<dbReference type="InterPro" id="IPR042047">
    <property type="entry name" value="SleB_dom1"/>
</dbReference>
<dbReference type="GO" id="GO:0016787">
    <property type="term" value="F:hydrolase activity"/>
    <property type="evidence" value="ECO:0007669"/>
    <property type="project" value="InterPro"/>
</dbReference>
<sequence>MRKTIKALALLCMVVTMTLQVGAASIDKGFTNIIESFQGDIKFNDFNIGFQGDSILINQQVFVPIRELAILFEAKNILWEEETQSVTITTKDAVIIIANESNEILVNGETEVINQSVSIINGTMYVPIRAFSKLLGAEEIEWDNMTRTVLITKPNLVVKERFLLQRSAEVIEEAKEEPKEEPAIKVAKSYSDEDLYWLSRIIEAESRGEPYQGKLAVANVVINRKKSSLFPNNIKDVIFDRQYGVQFTPAYNGMIYNNPGEESIKAAIEALEGNNNIGNALYFVPTSARGSWVATNRTYHTQISGHAFYL</sequence>